<dbReference type="OrthoDB" id="7549436at2759"/>
<evidence type="ECO:0000313" key="3">
    <source>
        <dbReference type="RefSeq" id="XP_024880059.1"/>
    </source>
</evidence>
<protein>
    <submittedName>
        <fullName evidence="3">Uncharacterized protein LOC112459918</fullName>
    </submittedName>
</protein>
<sequence length="167" mass="18730">MSIQPAVQYDPKNDKIIGLEDWGTKRTRKIADHAIVFYIRCLASGKHMPIGYGYSHSATNSIQLARCIKKWLLALIKCGFKPVASVCDQGGTNIAAINLLIQQTRPALHGNEPQGHIKDNTIFLKNHKIIPLFDYVHLQKGVRNNLLTKHLMLNKNVSTDLKCPYAT</sequence>
<accession>A0A6J1QCN9</accession>
<organism evidence="2 3">
    <name type="scientific">Temnothorax curvispinosus</name>
    <dbReference type="NCBI Taxonomy" id="300111"/>
    <lineage>
        <taxon>Eukaryota</taxon>
        <taxon>Metazoa</taxon>
        <taxon>Ecdysozoa</taxon>
        <taxon>Arthropoda</taxon>
        <taxon>Hexapoda</taxon>
        <taxon>Insecta</taxon>
        <taxon>Pterygota</taxon>
        <taxon>Neoptera</taxon>
        <taxon>Endopterygota</taxon>
        <taxon>Hymenoptera</taxon>
        <taxon>Apocrita</taxon>
        <taxon>Aculeata</taxon>
        <taxon>Formicoidea</taxon>
        <taxon>Formicidae</taxon>
        <taxon>Myrmicinae</taxon>
        <taxon>Temnothorax</taxon>
    </lineage>
</organism>
<dbReference type="InterPro" id="IPR048365">
    <property type="entry name" value="TNP-like_RNaseH_N"/>
</dbReference>
<keyword evidence="2" id="KW-1185">Reference proteome</keyword>
<gene>
    <name evidence="3" type="primary">LOC112459918</name>
</gene>
<proteinExistence type="predicted"/>
<dbReference type="Pfam" id="PF21787">
    <property type="entry name" value="TNP-like_RNaseH_N"/>
    <property type="match status" value="1"/>
</dbReference>
<reference evidence="3" key="1">
    <citation type="submission" date="2025-08" db="UniProtKB">
        <authorList>
            <consortium name="RefSeq"/>
        </authorList>
    </citation>
    <scope>IDENTIFICATION</scope>
    <source>
        <tissue evidence="3">Whole body</tissue>
    </source>
</reference>
<dbReference type="RefSeq" id="XP_024880059.1">
    <property type="nucleotide sequence ID" value="XM_025024291.1"/>
</dbReference>
<evidence type="ECO:0000259" key="1">
    <source>
        <dbReference type="Pfam" id="PF21787"/>
    </source>
</evidence>
<feature type="domain" description="Transposable element P transposase-like RNase H" evidence="1">
    <location>
        <begin position="1"/>
        <end position="100"/>
    </location>
</feature>
<dbReference type="GeneID" id="112459918"/>
<dbReference type="Proteomes" id="UP000504618">
    <property type="component" value="Unplaced"/>
</dbReference>
<dbReference type="AlphaFoldDB" id="A0A6J1QCN9"/>
<evidence type="ECO:0000313" key="2">
    <source>
        <dbReference type="Proteomes" id="UP000504618"/>
    </source>
</evidence>
<name>A0A6J1QCN9_9HYME</name>